<dbReference type="Pfam" id="PF09411">
    <property type="entry name" value="PagL"/>
    <property type="match status" value="1"/>
</dbReference>
<evidence type="ECO:0000313" key="1">
    <source>
        <dbReference type="EMBL" id="SNR33618.1"/>
    </source>
</evidence>
<accession>A0A238VHF4</accession>
<dbReference type="Gene3D" id="2.40.160.20">
    <property type="match status" value="1"/>
</dbReference>
<gene>
    <name evidence="1" type="ORF">SAMN04488111_0479</name>
</gene>
<proteinExistence type="predicted"/>
<dbReference type="OrthoDB" id="627554at2"/>
<organism evidence="1 2">
    <name type="scientific">Lutibacter flavus</name>
    <dbReference type="NCBI Taxonomy" id="691689"/>
    <lineage>
        <taxon>Bacteria</taxon>
        <taxon>Pseudomonadati</taxon>
        <taxon>Bacteroidota</taxon>
        <taxon>Flavobacteriia</taxon>
        <taxon>Flavobacteriales</taxon>
        <taxon>Flavobacteriaceae</taxon>
        <taxon>Lutibacter</taxon>
    </lineage>
</organism>
<dbReference type="RefSeq" id="WP_089376820.1">
    <property type="nucleotide sequence ID" value="NZ_FZNX01000001.1"/>
</dbReference>
<protein>
    <submittedName>
        <fullName evidence="1">Lipid A 3-O-deacylase (PagL)</fullName>
    </submittedName>
</protein>
<dbReference type="AlphaFoldDB" id="A0A238VHF4"/>
<dbReference type="EMBL" id="FZNX01000001">
    <property type="protein sequence ID" value="SNR33618.1"/>
    <property type="molecule type" value="Genomic_DNA"/>
</dbReference>
<keyword evidence="2" id="KW-1185">Reference proteome</keyword>
<evidence type="ECO:0000313" key="2">
    <source>
        <dbReference type="Proteomes" id="UP000198412"/>
    </source>
</evidence>
<dbReference type="InterPro" id="IPR018550">
    <property type="entry name" value="Lipid-A_deacylase-rel"/>
</dbReference>
<name>A0A238VHF4_9FLAO</name>
<sequence>MKKLFLFFFIGFSCLGQNEQTFGEYALRPELFFGKTIAAFELYPNTNSQFIIGMSFEKKNLFPEKQWESILNFPTTGVSVYFTNYGNKDLLGRSVSVLPFIKLNLNKKQNFHFKGGLGISYFDTRYDVVNNPRNSAISTKLTWAFQTFLYYNLLSKNNKDLQLGIGYIHHSNGHAQLPNEGLNSALMSISTKIDVKKSIIKNDTKFDLNNVKTFSKGFYSIRYGQGIHKFVKNESLVKAINSIEVYGGLFYKDIFKVSLGATYRFYHHYYDYINENELEPYYSKPILNASNLYLSVGVEAMLGHIGIDWEGGLNLHKPFYKEQYLLEEPELDFFYDLKKLFLGRLGLKLYAINTSKMPKNNFYLSAHINSNLSQADFSELSLGFTHRIFTK</sequence>
<reference evidence="2" key="1">
    <citation type="submission" date="2017-06" db="EMBL/GenBank/DDBJ databases">
        <authorList>
            <person name="Varghese N."/>
            <person name="Submissions S."/>
        </authorList>
    </citation>
    <scope>NUCLEOTIDE SEQUENCE [LARGE SCALE GENOMIC DNA]</scope>
    <source>
        <strain evidence="2">DSM 27993</strain>
    </source>
</reference>
<dbReference type="Proteomes" id="UP000198412">
    <property type="component" value="Unassembled WGS sequence"/>
</dbReference>